<comment type="caution">
    <text evidence="1">The sequence shown here is derived from an EMBL/GenBank/DDBJ whole genome shotgun (WGS) entry which is preliminary data.</text>
</comment>
<dbReference type="Gene3D" id="3.10.450.50">
    <property type="match status" value="1"/>
</dbReference>
<proteinExistence type="predicted"/>
<gene>
    <name evidence="1" type="ORF">SDC9_132114</name>
</gene>
<reference evidence="1" key="1">
    <citation type="submission" date="2019-08" db="EMBL/GenBank/DDBJ databases">
        <authorList>
            <person name="Kucharzyk K."/>
            <person name="Murdoch R.W."/>
            <person name="Higgins S."/>
            <person name="Loffler F."/>
        </authorList>
    </citation>
    <scope>NUCLEOTIDE SEQUENCE</scope>
</reference>
<organism evidence="1">
    <name type="scientific">bioreactor metagenome</name>
    <dbReference type="NCBI Taxonomy" id="1076179"/>
    <lineage>
        <taxon>unclassified sequences</taxon>
        <taxon>metagenomes</taxon>
        <taxon>ecological metagenomes</taxon>
    </lineage>
</organism>
<evidence type="ECO:0008006" key="2">
    <source>
        <dbReference type="Google" id="ProtNLM"/>
    </source>
</evidence>
<accession>A0A645D777</accession>
<dbReference type="AlphaFoldDB" id="A0A645D777"/>
<dbReference type="InterPro" id="IPR032710">
    <property type="entry name" value="NTF2-like_dom_sf"/>
</dbReference>
<dbReference type="SUPFAM" id="SSF54427">
    <property type="entry name" value="NTF2-like"/>
    <property type="match status" value="1"/>
</dbReference>
<name>A0A645D777_9ZZZZ</name>
<dbReference type="EMBL" id="VSSQ01033447">
    <property type="protein sequence ID" value="MPM85037.1"/>
    <property type="molecule type" value="Genomic_DNA"/>
</dbReference>
<sequence length="66" mass="7454">MTRWDILGSIRQGNSLAVEWTFGCVYDGEESLFNGVSLVEFNEDGKIHSLKEFQSKAEHVFPYGAL</sequence>
<evidence type="ECO:0000313" key="1">
    <source>
        <dbReference type="EMBL" id="MPM85037.1"/>
    </source>
</evidence>
<protein>
    <recommendedName>
        <fullName evidence="2">SnoaL-like domain-containing protein</fullName>
    </recommendedName>
</protein>